<evidence type="ECO:0000313" key="7">
    <source>
        <dbReference type="Proteomes" id="UP000601435"/>
    </source>
</evidence>
<protein>
    <submittedName>
        <fullName evidence="6">EasB protein</fullName>
    </submittedName>
</protein>
<feature type="region of interest" description="Disordered" evidence="4">
    <location>
        <begin position="1626"/>
        <end position="1658"/>
    </location>
</feature>
<dbReference type="InterPro" id="IPR057326">
    <property type="entry name" value="KR_dom"/>
</dbReference>
<reference evidence="6" key="1">
    <citation type="submission" date="2021-02" db="EMBL/GenBank/DDBJ databases">
        <authorList>
            <person name="Dougan E. K."/>
            <person name="Rhodes N."/>
            <person name="Thang M."/>
            <person name="Chan C."/>
        </authorList>
    </citation>
    <scope>NUCLEOTIDE SEQUENCE</scope>
</reference>
<evidence type="ECO:0000259" key="5">
    <source>
        <dbReference type="PROSITE" id="PS52004"/>
    </source>
</evidence>
<dbReference type="InterPro" id="IPR014030">
    <property type="entry name" value="Ketoacyl_synth_N"/>
</dbReference>
<dbReference type="Pfam" id="PF02801">
    <property type="entry name" value="Ketoacyl-synt_C"/>
    <property type="match status" value="1"/>
</dbReference>
<dbReference type="SUPFAM" id="SSF51735">
    <property type="entry name" value="NAD(P)-binding Rossmann-fold domains"/>
    <property type="match status" value="1"/>
</dbReference>
<dbReference type="EMBL" id="CAJNJA010035463">
    <property type="protein sequence ID" value="CAE7707392.1"/>
    <property type="molecule type" value="Genomic_DNA"/>
</dbReference>
<dbReference type="OrthoDB" id="433996at2759"/>
<keyword evidence="7" id="KW-1185">Reference proteome</keyword>
<dbReference type="Pfam" id="PF00109">
    <property type="entry name" value="ketoacyl-synt"/>
    <property type="match status" value="2"/>
</dbReference>
<dbReference type="Pfam" id="PF16197">
    <property type="entry name" value="KAsynt_C_assoc"/>
    <property type="match status" value="1"/>
</dbReference>
<dbReference type="Gene3D" id="3.40.366.10">
    <property type="entry name" value="Malonyl-Coenzyme A Acyl Carrier Protein, domain 2"/>
    <property type="match status" value="1"/>
</dbReference>
<name>A0A812X6Q8_9DINO</name>
<dbReference type="SMART" id="SM00827">
    <property type="entry name" value="PKS_AT"/>
    <property type="match status" value="1"/>
</dbReference>
<dbReference type="Proteomes" id="UP000601435">
    <property type="component" value="Unassembled WGS sequence"/>
</dbReference>
<dbReference type="InterPro" id="IPR014043">
    <property type="entry name" value="Acyl_transferase_dom"/>
</dbReference>
<evidence type="ECO:0000256" key="4">
    <source>
        <dbReference type="SAM" id="MobiDB-lite"/>
    </source>
</evidence>
<keyword evidence="1" id="KW-0596">Phosphopantetheine</keyword>
<dbReference type="InterPro" id="IPR042104">
    <property type="entry name" value="PKS_dehydratase_sf"/>
</dbReference>
<evidence type="ECO:0000313" key="6">
    <source>
        <dbReference type="EMBL" id="CAE7707392.1"/>
    </source>
</evidence>
<gene>
    <name evidence="6" type="primary">easB</name>
    <name evidence="6" type="ORF">SNEC2469_LOCUS20390</name>
</gene>
<dbReference type="GO" id="GO:0006633">
    <property type="term" value="P:fatty acid biosynthetic process"/>
    <property type="evidence" value="ECO:0007669"/>
    <property type="project" value="InterPro"/>
</dbReference>
<dbReference type="InterPro" id="IPR016035">
    <property type="entry name" value="Acyl_Trfase/lysoPLipase"/>
</dbReference>
<dbReference type="PROSITE" id="PS52004">
    <property type="entry name" value="KS3_2"/>
    <property type="match status" value="1"/>
</dbReference>
<keyword evidence="2" id="KW-0597">Phosphoprotein</keyword>
<dbReference type="Gene3D" id="3.30.70.3290">
    <property type="match status" value="1"/>
</dbReference>
<evidence type="ECO:0000256" key="3">
    <source>
        <dbReference type="ARBA" id="ARBA00022679"/>
    </source>
</evidence>
<dbReference type="InterPro" id="IPR014031">
    <property type="entry name" value="Ketoacyl_synth_C"/>
</dbReference>
<dbReference type="InterPro" id="IPR016036">
    <property type="entry name" value="Malonyl_transacylase_ACP-bd"/>
</dbReference>
<organism evidence="6 7">
    <name type="scientific">Symbiodinium necroappetens</name>
    <dbReference type="NCBI Taxonomy" id="1628268"/>
    <lineage>
        <taxon>Eukaryota</taxon>
        <taxon>Sar</taxon>
        <taxon>Alveolata</taxon>
        <taxon>Dinophyceae</taxon>
        <taxon>Suessiales</taxon>
        <taxon>Symbiodiniaceae</taxon>
        <taxon>Symbiodinium</taxon>
    </lineage>
</organism>
<evidence type="ECO:0000256" key="1">
    <source>
        <dbReference type="ARBA" id="ARBA00022450"/>
    </source>
</evidence>
<dbReference type="InterPro" id="IPR020841">
    <property type="entry name" value="PKS_Beta-ketoAc_synthase_dom"/>
</dbReference>
<dbReference type="InterPro" id="IPR001227">
    <property type="entry name" value="Ac_transferase_dom_sf"/>
</dbReference>
<dbReference type="SMART" id="SM00825">
    <property type="entry name" value="PKS_KS"/>
    <property type="match status" value="1"/>
</dbReference>
<comment type="caution">
    <text evidence="6">The sequence shown here is derived from an EMBL/GenBank/DDBJ whole genome shotgun (WGS) entry which is preliminary data.</text>
</comment>
<feature type="non-terminal residue" evidence="6">
    <location>
        <position position="1755"/>
    </location>
</feature>
<dbReference type="SUPFAM" id="SSF53901">
    <property type="entry name" value="Thiolase-like"/>
    <property type="match status" value="2"/>
</dbReference>
<feature type="region of interest" description="Disordered" evidence="4">
    <location>
        <begin position="751"/>
        <end position="777"/>
    </location>
</feature>
<dbReference type="PROSITE" id="PS00606">
    <property type="entry name" value="KS3_1"/>
    <property type="match status" value="1"/>
</dbReference>
<accession>A0A812X6Q8</accession>
<dbReference type="SMART" id="SM00822">
    <property type="entry name" value="PKS_KR"/>
    <property type="match status" value="1"/>
</dbReference>
<dbReference type="InterPro" id="IPR018201">
    <property type="entry name" value="Ketoacyl_synth_AS"/>
</dbReference>
<dbReference type="Pfam" id="PF00698">
    <property type="entry name" value="Acyl_transf_1"/>
    <property type="match status" value="1"/>
</dbReference>
<dbReference type="InterPro" id="IPR050091">
    <property type="entry name" value="PKS_NRPS_Biosynth_Enz"/>
</dbReference>
<dbReference type="GO" id="GO:0004315">
    <property type="term" value="F:3-oxoacyl-[acyl-carrier-protein] synthase activity"/>
    <property type="evidence" value="ECO:0007669"/>
    <property type="project" value="InterPro"/>
</dbReference>
<feature type="domain" description="Ketosynthase family 3 (KS3)" evidence="5">
    <location>
        <begin position="1"/>
        <end position="308"/>
    </location>
</feature>
<dbReference type="SUPFAM" id="SSF55048">
    <property type="entry name" value="Probable ACP-binding domain of malonyl-CoA ACP transacylase"/>
    <property type="match status" value="1"/>
</dbReference>
<dbReference type="Gene3D" id="3.40.50.720">
    <property type="entry name" value="NAD(P)-binding Rossmann-like Domain"/>
    <property type="match status" value="1"/>
</dbReference>
<proteinExistence type="predicted"/>
<keyword evidence="3" id="KW-0808">Transferase</keyword>
<sequence>WDKKSCGGFTAAGNASSMICGEISHVLDFRGNSLCVDTACASGLSALALAKDEVSLGRAEGAVAAGVNAILSWKTSSALVQGRGELKVQWNMLRCHGGHLILPEAELQQWAARMISERCRSFDQRANGYGRAEGVVAVAIKEAGTAGCAFAKILGICANNDGRSVTPITRPSTEQQQSCMRDVSEQVKQALAAVECHGTGTKAGDPVEVSSVTQVFWQSGSPSLPIGAIKANVNHTESAAGLVSLLKCCHVLACRGMFGHGGGFWQPQSSIDVGPLSLSTEFQQIESRPVGVNCFGFSGTNVHAQLGPASEGSMAGEVMCRDQVLIISGKTAEAMSRQQEKLSSVLQNEKLSPTDVQQLAKQAARQEVHKHRKVLLVSESEDPKGLVEVETSKDAEVPLIALVIPGNGCQVPGLFQDLKAAFQCRGKHVDWDALVSGEDLPKEIFNQQVMLFAFSILASSLVSHAGLEPYAVIGHSAGELPGAFLAGAFDLQASVDLLLAKIGSLHAPEGTMAVVQGVDVQTVREALEEFNTSVPPREQVHVAAENSSQCCTVSGLQDSLKKVKAELDIKKWIDLQLPMAYHHEELCKPAAEFFEMACKLEPRAEQARCRFFSTVEGREVRISDLTVEYWKRHTLQSVQFASAVRTLLQREQGRRIIFLELKSQNARHIMNIATETGRAGSVKVESLTGKKSCATMLGIQKALAGIWEQGELLSIDLDWQQLLPREVPGCQLGLAHILAVQFDRRPGWEARGGTEKEALSQECANESDSQDDASSSETSTRILASSVKFPISERGTFFRLLTGGCGVANVVGHVDVTHVHLTADIPILRQHQRNGKKLVPGALLMETVLQSKDYRFPTLSNFRFQHPAGEGAVSIRVLPDGHATIKSQDGQLHFAEGFLEEQRLQSADWRKISEQLSASTGGIRGWFHKQTTVTASELLRLLARAGLQYGHDLAIEGDVTVSSANRSQPCFALGCVKSAEALRTGALHTGGGGAVLLDQALQVSLGLCLWRLPEDVRAKGAVPTMVERLTVFNKVAHIELAAHLPEVMLDLFENSPSLRIVIKAQPDFCSAICASFALETLDGTTVVEAMNCWAKLLSSKAEPIHELLWNISETPLKLSPTPGIEKNPGHVVFFHVGLMCSAKAERSILPNLLEIDAFKDAEVTLIGHERRSVPSSLSLSAISAFDALTIVYEWTSSDAGETEASALQGLRRFREVMCWCAHRREARRLRVVVLTTQSPQFGGSAEPGPGMYTAMCKCLVNEEVPGPALPLFLSPLPSPDPFVASKQDVDASIRSKWPTKQLPAFLSWEGSFSILLLTAPNYCVVRRLELLRQPLSYDGLIAGKRPPVSSDGIYLVVGGARTIGLSALVVEVLASMGAGTVVVIGRRSADGDFDAFARRFKGTKVQAVAADITNTEELLKASWQALNRIGVNGSRVKGILHGAACFDGDKMFRNVSDEDFDATMRPKVPGSLALLEAARKAFGFLEFFTFLSSVVVSLGNYGQVAYAGANGFQNDLGAHWSAKVGHSEFGHCKFQVINFTVLDEVGVMNGNAHLQQQLAETRGFPAINKATIMQMLQVVLCSDLRMVTVATFDRHQLPTLALASNPFVASRFHTVMRHFGIPEPQVAESEADTPPTPPRPSQALPTPSANSPSPASEIELPVQTRFVDQIRRAFTPASHKEAPARLRPRDKLLEKLVNIMAVAQLDESRPLQYQGVDSMIAIELQQKLRLSGIEVSLDDLQSEEPLADLLARMQR</sequence>
<dbReference type="InterPro" id="IPR013968">
    <property type="entry name" value="PKS_KR"/>
</dbReference>
<dbReference type="CDD" id="cd00833">
    <property type="entry name" value="PKS"/>
    <property type="match status" value="1"/>
</dbReference>
<dbReference type="InterPro" id="IPR036291">
    <property type="entry name" value="NAD(P)-bd_dom_sf"/>
</dbReference>
<feature type="compositionally biased region" description="Low complexity" evidence="4">
    <location>
        <begin position="1643"/>
        <end position="1656"/>
    </location>
</feature>
<dbReference type="SUPFAM" id="SSF52151">
    <property type="entry name" value="FabD/lysophospholipase-like"/>
    <property type="match status" value="1"/>
</dbReference>
<dbReference type="InterPro" id="IPR032821">
    <property type="entry name" value="PKS_assoc"/>
</dbReference>
<dbReference type="GO" id="GO:0004312">
    <property type="term" value="F:fatty acid synthase activity"/>
    <property type="evidence" value="ECO:0007669"/>
    <property type="project" value="TreeGrafter"/>
</dbReference>
<dbReference type="PANTHER" id="PTHR43775:SF37">
    <property type="entry name" value="SI:DKEY-61P9.11"/>
    <property type="match status" value="1"/>
</dbReference>
<dbReference type="PANTHER" id="PTHR43775">
    <property type="entry name" value="FATTY ACID SYNTHASE"/>
    <property type="match status" value="1"/>
</dbReference>
<dbReference type="Gene3D" id="3.10.129.110">
    <property type="entry name" value="Polyketide synthase dehydratase"/>
    <property type="match status" value="1"/>
</dbReference>
<dbReference type="InterPro" id="IPR016039">
    <property type="entry name" value="Thiolase-like"/>
</dbReference>
<evidence type="ECO:0000256" key="2">
    <source>
        <dbReference type="ARBA" id="ARBA00022553"/>
    </source>
</evidence>
<dbReference type="Pfam" id="PF08659">
    <property type="entry name" value="KR"/>
    <property type="match status" value="1"/>
</dbReference>
<dbReference type="Gene3D" id="3.40.47.10">
    <property type="match status" value="1"/>
</dbReference>